<reference evidence="2 4" key="1">
    <citation type="submission" date="2018-09" db="EMBL/GenBank/DDBJ databases">
        <title>Genomic investigation of the strawberry pathogen Phytophthora fragariae indicates pathogenicity is determined by transcriptional variation in three key races.</title>
        <authorList>
            <person name="Adams T.M."/>
            <person name="Armitage A.D."/>
            <person name="Sobczyk M.K."/>
            <person name="Bates H.J."/>
            <person name="Dunwell J.M."/>
            <person name="Nellist C.F."/>
            <person name="Harrison R.J."/>
        </authorList>
    </citation>
    <scope>NUCLEOTIDE SEQUENCE [LARGE SCALE GENOMIC DNA]</scope>
    <source>
        <strain evidence="2 4">SCRP249</strain>
        <strain evidence="3 5">SCRP333</strain>
    </source>
</reference>
<organism evidence="2 4">
    <name type="scientific">Phytophthora rubi</name>
    <dbReference type="NCBI Taxonomy" id="129364"/>
    <lineage>
        <taxon>Eukaryota</taxon>
        <taxon>Sar</taxon>
        <taxon>Stramenopiles</taxon>
        <taxon>Oomycota</taxon>
        <taxon>Peronosporomycetes</taxon>
        <taxon>Peronosporales</taxon>
        <taxon>Peronosporaceae</taxon>
        <taxon>Phytophthora</taxon>
    </lineage>
</organism>
<evidence type="ECO:0000313" key="3">
    <source>
        <dbReference type="EMBL" id="KAE9315905.1"/>
    </source>
</evidence>
<dbReference type="InterPro" id="IPR051681">
    <property type="entry name" value="Ser/Thr_Kinases-Pseudokinases"/>
</dbReference>
<dbReference type="PROSITE" id="PS50011">
    <property type="entry name" value="PROTEIN_KINASE_DOM"/>
    <property type="match status" value="1"/>
</dbReference>
<evidence type="ECO:0000313" key="4">
    <source>
        <dbReference type="Proteomes" id="UP000429607"/>
    </source>
</evidence>
<protein>
    <recommendedName>
        <fullName evidence="1">Protein kinase domain-containing protein</fullName>
    </recommendedName>
</protein>
<dbReference type="GO" id="GO:0004674">
    <property type="term" value="F:protein serine/threonine kinase activity"/>
    <property type="evidence" value="ECO:0007669"/>
    <property type="project" value="TreeGrafter"/>
</dbReference>
<dbReference type="InterPro" id="IPR008271">
    <property type="entry name" value="Ser/Thr_kinase_AS"/>
</dbReference>
<gene>
    <name evidence="2" type="ORF">PR001_g21204</name>
    <name evidence="3" type="ORF">PR003_g18870</name>
</gene>
<dbReference type="Proteomes" id="UP000429607">
    <property type="component" value="Unassembled WGS sequence"/>
</dbReference>
<dbReference type="EMBL" id="QXFT01001546">
    <property type="protein sequence ID" value="KAE9315905.1"/>
    <property type="molecule type" value="Genomic_DNA"/>
</dbReference>
<comment type="caution">
    <text evidence="2">The sequence shown here is derived from an EMBL/GenBank/DDBJ whole genome shotgun (WGS) entry which is preliminary data.</text>
</comment>
<proteinExistence type="predicted"/>
<dbReference type="AlphaFoldDB" id="A0A6A3JDH6"/>
<dbReference type="Proteomes" id="UP000434957">
    <property type="component" value="Unassembled WGS sequence"/>
</dbReference>
<feature type="domain" description="Protein kinase" evidence="1">
    <location>
        <begin position="176"/>
        <end position="438"/>
    </location>
</feature>
<evidence type="ECO:0000313" key="2">
    <source>
        <dbReference type="EMBL" id="KAE8991508.1"/>
    </source>
</evidence>
<evidence type="ECO:0000313" key="5">
    <source>
        <dbReference type="Proteomes" id="UP000434957"/>
    </source>
</evidence>
<keyword evidence="5" id="KW-1185">Reference proteome</keyword>
<dbReference type="InterPro" id="IPR011009">
    <property type="entry name" value="Kinase-like_dom_sf"/>
</dbReference>
<dbReference type="Pfam" id="PF00069">
    <property type="entry name" value="Pkinase"/>
    <property type="match status" value="1"/>
</dbReference>
<evidence type="ECO:0000259" key="1">
    <source>
        <dbReference type="PROSITE" id="PS50011"/>
    </source>
</evidence>
<dbReference type="SUPFAM" id="SSF56112">
    <property type="entry name" value="Protein kinase-like (PK-like)"/>
    <property type="match status" value="1"/>
</dbReference>
<name>A0A6A3JDH6_9STRA</name>
<dbReference type="GO" id="GO:0005524">
    <property type="term" value="F:ATP binding"/>
    <property type="evidence" value="ECO:0007669"/>
    <property type="project" value="InterPro"/>
</dbReference>
<dbReference type="SMART" id="SM00220">
    <property type="entry name" value="S_TKc"/>
    <property type="match status" value="1"/>
</dbReference>
<sequence>MESPFHSRVGKVVRRISDKLDEYEAAVVDHYVAVGESLTRTHGRVKDKLTTHEQKLSNHIEHCEAAIVNSCTSVGEHLTHTQERLKDKLNSQERKLSEKAAQLLSKPGVPKMLAPLRDKLSDNGADSIDSFDYNAQEHSTVSTPGSETSTLSGGSFTEFYTDDEIINKSRIPREKVVVREFISRGAFGKVYKGSYNGQPVAVKTMTDVETFVKEIKMAATMSHPNIVRLIGVAWNAREDFCAVLEFMDGGDLRGLMDRYEDKKRLTGFDYDKLKIALQVAHALAYLHSREVPVIHRDLKSKNILLNEALGAKLTDFGVSRERVDRAMTADVGTSLWMAPEVMVGTAYDEKADMFSFGVVLSELSTHSMPYAHAKQRPGSSQQLSPLVILHRVATGTLSVEFSGAGPQEMARLGLSCVAMDPTKRPTAAEAMCVLHTVLMQVTTGFKP</sequence>
<accession>A0A6A3JDH6</accession>
<dbReference type="Gene3D" id="1.10.510.10">
    <property type="entry name" value="Transferase(Phosphotransferase) domain 1"/>
    <property type="match status" value="1"/>
</dbReference>
<dbReference type="PROSITE" id="PS00108">
    <property type="entry name" value="PROTEIN_KINASE_ST"/>
    <property type="match status" value="1"/>
</dbReference>
<dbReference type="PANTHER" id="PTHR44329:SF214">
    <property type="entry name" value="PROTEIN KINASE DOMAIN-CONTAINING PROTEIN"/>
    <property type="match status" value="1"/>
</dbReference>
<dbReference type="PANTHER" id="PTHR44329">
    <property type="entry name" value="SERINE/THREONINE-PROTEIN KINASE TNNI3K-RELATED"/>
    <property type="match status" value="1"/>
</dbReference>
<dbReference type="Gene3D" id="3.30.200.20">
    <property type="entry name" value="Phosphorylase Kinase, domain 1"/>
    <property type="match status" value="1"/>
</dbReference>
<dbReference type="InterPro" id="IPR000719">
    <property type="entry name" value="Prot_kinase_dom"/>
</dbReference>
<dbReference type="EMBL" id="QXFV01002186">
    <property type="protein sequence ID" value="KAE8991508.1"/>
    <property type="molecule type" value="Genomic_DNA"/>
</dbReference>